<name>A0ABU8ZP63_9BIFI</name>
<evidence type="ECO:0000313" key="3">
    <source>
        <dbReference type="Proteomes" id="UP001373159"/>
    </source>
</evidence>
<dbReference type="PROSITE" id="PS51257">
    <property type="entry name" value="PROKAR_LIPOPROTEIN"/>
    <property type="match status" value="1"/>
</dbReference>
<dbReference type="RefSeq" id="WP_340468899.1">
    <property type="nucleotide sequence ID" value="NZ_JBANBB010000001.1"/>
</dbReference>
<organism evidence="2 3">
    <name type="scientific">Bifidobacterium favimelis</name>
    <dbReference type="NCBI Taxonomy" id="3122979"/>
    <lineage>
        <taxon>Bacteria</taxon>
        <taxon>Bacillati</taxon>
        <taxon>Actinomycetota</taxon>
        <taxon>Actinomycetes</taxon>
        <taxon>Bifidobacteriales</taxon>
        <taxon>Bifidobacteriaceae</taxon>
        <taxon>Bifidobacterium</taxon>
    </lineage>
</organism>
<dbReference type="Proteomes" id="UP001373159">
    <property type="component" value="Unassembled WGS sequence"/>
</dbReference>
<evidence type="ECO:0000313" key="2">
    <source>
        <dbReference type="EMBL" id="MEK0306384.1"/>
    </source>
</evidence>
<reference evidence="2 3" key="1">
    <citation type="submission" date="2024-02" db="EMBL/GenBank/DDBJ databases">
        <title>Bifidobacterium honeyensis sp. nov., isolated from the comb honey.</title>
        <authorList>
            <person name="Liu W."/>
            <person name="Li Y."/>
        </authorList>
    </citation>
    <scope>NUCLEOTIDE SEQUENCE [LARGE SCALE GENOMIC DNA]</scope>
    <source>
        <strain evidence="2 3">IMAU50988</strain>
    </source>
</reference>
<evidence type="ECO:0008006" key="4">
    <source>
        <dbReference type="Google" id="ProtNLM"/>
    </source>
</evidence>
<accession>A0ABU8ZP63</accession>
<comment type="caution">
    <text evidence="2">The sequence shown here is derived from an EMBL/GenBank/DDBJ whole genome shotgun (WGS) entry which is preliminary data.</text>
</comment>
<protein>
    <recommendedName>
        <fullName evidence="4">Lipoprotein</fullName>
    </recommendedName>
</protein>
<dbReference type="EMBL" id="JBANBB010000001">
    <property type="protein sequence ID" value="MEK0306384.1"/>
    <property type="molecule type" value="Genomic_DNA"/>
</dbReference>
<sequence>MKKSVAIITTIAALVIGLSACGGNSSSDAAADKKQESSQSTQAKPADLTGTWKQENPKDKDNYQEATITADSIEVNWVGKDSKDLYWSGSFTAPTSAGDYTWTSKGNKEKLSGSLLASQDESKDFKYTNGEITYKVSALGETTTVHLKKQ</sequence>
<keyword evidence="3" id="KW-1185">Reference proteome</keyword>
<proteinExistence type="predicted"/>
<gene>
    <name evidence="2" type="ORF">V8P97_02725</name>
</gene>
<feature type="region of interest" description="Disordered" evidence="1">
    <location>
        <begin position="24"/>
        <end position="61"/>
    </location>
</feature>
<evidence type="ECO:0000256" key="1">
    <source>
        <dbReference type="SAM" id="MobiDB-lite"/>
    </source>
</evidence>